<gene>
    <name evidence="1" type="ORF">LENED_005574</name>
</gene>
<evidence type="ECO:0000313" key="1">
    <source>
        <dbReference type="EMBL" id="GAW03822.1"/>
    </source>
</evidence>
<sequence length="115" mass="13359">MSHGFFPSLFHLPVFHAHNRQLDWVSKRIWIVERDHTVAEVAMEAGMTLWIPRIPNLAPWTVNVFPEFTFMHNPMNVRASILRILVFVGLSLPYRYVQHTTALIPTSGFIMKGYP</sequence>
<accession>A0A1Q3E9C6</accession>
<organism evidence="1 2">
    <name type="scientific">Lentinula edodes</name>
    <name type="common">Shiitake mushroom</name>
    <name type="synonym">Lentinus edodes</name>
    <dbReference type="NCBI Taxonomy" id="5353"/>
    <lineage>
        <taxon>Eukaryota</taxon>
        <taxon>Fungi</taxon>
        <taxon>Dikarya</taxon>
        <taxon>Basidiomycota</taxon>
        <taxon>Agaricomycotina</taxon>
        <taxon>Agaricomycetes</taxon>
        <taxon>Agaricomycetidae</taxon>
        <taxon>Agaricales</taxon>
        <taxon>Marasmiineae</taxon>
        <taxon>Omphalotaceae</taxon>
        <taxon>Lentinula</taxon>
    </lineage>
</organism>
<keyword evidence="2" id="KW-1185">Reference proteome</keyword>
<comment type="caution">
    <text evidence="1">The sequence shown here is derived from an EMBL/GenBank/DDBJ whole genome shotgun (WGS) entry which is preliminary data.</text>
</comment>
<name>A0A1Q3E9C6_LENED</name>
<reference evidence="1 2" key="1">
    <citation type="submission" date="2016-08" db="EMBL/GenBank/DDBJ databases">
        <authorList>
            <consortium name="Lentinula edodes genome sequencing consortium"/>
            <person name="Sakamoto Y."/>
            <person name="Nakade K."/>
            <person name="Sato S."/>
            <person name="Yoshida Y."/>
            <person name="Miyazaki K."/>
            <person name="Natsume S."/>
            <person name="Konno N."/>
        </authorList>
    </citation>
    <scope>NUCLEOTIDE SEQUENCE [LARGE SCALE GENOMIC DNA]</scope>
    <source>
        <strain evidence="1 2">NBRC 111202</strain>
    </source>
</reference>
<dbReference type="AlphaFoldDB" id="A0A1Q3E9C6"/>
<dbReference type="Proteomes" id="UP000188533">
    <property type="component" value="Unassembled WGS sequence"/>
</dbReference>
<dbReference type="EMBL" id="BDGU01000159">
    <property type="protein sequence ID" value="GAW03822.1"/>
    <property type="molecule type" value="Genomic_DNA"/>
</dbReference>
<evidence type="ECO:0000313" key="2">
    <source>
        <dbReference type="Proteomes" id="UP000188533"/>
    </source>
</evidence>
<proteinExistence type="predicted"/>
<protein>
    <submittedName>
        <fullName evidence="1">Uncharacterized protein</fullName>
    </submittedName>
</protein>
<reference evidence="1 2" key="2">
    <citation type="submission" date="2017-02" db="EMBL/GenBank/DDBJ databases">
        <title>A genome survey and senescence transcriptome analysis in Lentinula edodes.</title>
        <authorList>
            <person name="Sakamoto Y."/>
            <person name="Nakade K."/>
            <person name="Sato S."/>
            <person name="Yoshida Y."/>
            <person name="Miyazaki K."/>
            <person name="Natsume S."/>
            <person name="Konno N."/>
        </authorList>
    </citation>
    <scope>NUCLEOTIDE SEQUENCE [LARGE SCALE GENOMIC DNA]</scope>
    <source>
        <strain evidence="1 2">NBRC 111202</strain>
    </source>
</reference>